<name>A0A0D2EUY9_CLAB1</name>
<keyword evidence="2" id="KW-1185">Reference proteome</keyword>
<dbReference type="GeneID" id="27699214"/>
<dbReference type="AlphaFoldDB" id="A0A0D2EUY9"/>
<dbReference type="HOGENOM" id="CLU_1467991_0_0_1"/>
<dbReference type="VEuPathDB" id="FungiDB:Z519_06286"/>
<gene>
    <name evidence="1" type="ORF">Z519_06286</name>
</gene>
<evidence type="ECO:0000313" key="1">
    <source>
        <dbReference type="EMBL" id="KIW93681.1"/>
    </source>
</evidence>
<dbReference type="EMBL" id="KN846987">
    <property type="protein sequence ID" value="KIW93681.1"/>
    <property type="molecule type" value="Genomic_DNA"/>
</dbReference>
<dbReference type="Proteomes" id="UP000053789">
    <property type="component" value="Unassembled WGS sequence"/>
</dbReference>
<dbReference type="RefSeq" id="XP_016620350.1">
    <property type="nucleotide sequence ID" value="XM_016764026.1"/>
</dbReference>
<accession>A0A0D2EUY9</accession>
<reference evidence="1" key="1">
    <citation type="submission" date="2015-01" db="EMBL/GenBank/DDBJ databases">
        <title>The Genome Sequence of Cladophialophora bantiana CBS 173.52.</title>
        <authorList>
            <consortium name="The Broad Institute Genomics Platform"/>
            <person name="Cuomo C."/>
            <person name="de Hoog S."/>
            <person name="Gorbushina A."/>
            <person name="Stielow B."/>
            <person name="Teixiera M."/>
            <person name="Abouelleil A."/>
            <person name="Chapman S.B."/>
            <person name="Priest M."/>
            <person name="Young S.K."/>
            <person name="Wortman J."/>
            <person name="Nusbaum C."/>
            <person name="Birren B."/>
        </authorList>
    </citation>
    <scope>NUCLEOTIDE SEQUENCE [LARGE SCALE GENOMIC DNA]</scope>
    <source>
        <strain evidence="1">CBS 173.52</strain>
    </source>
</reference>
<organism evidence="1 2">
    <name type="scientific">Cladophialophora bantiana (strain ATCC 10958 / CBS 173.52 / CDC B-1940 / NIH 8579)</name>
    <name type="common">Xylohypha bantiana</name>
    <dbReference type="NCBI Taxonomy" id="1442370"/>
    <lineage>
        <taxon>Eukaryota</taxon>
        <taxon>Fungi</taxon>
        <taxon>Dikarya</taxon>
        <taxon>Ascomycota</taxon>
        <taxon>Pezizomycotina</taxon>
        <taxon>Eurotiomycetes</taxon>
        <taxon>Chaetothyriomycetidae</taxon>
        <taxon>Chaetothyriales</taxon>
        <taxon>Herpotrichiellaceae</taxon>
        <taxon>Cladophialophora</taxon>
    </lineage>
</organism>
<proteinExistence type="predicted"/>
<evidence type="ECO:0000313" key="2">
    <source>
        <dbReference type="Proteomes" id="UP000053789"/>
    </source>
</evidence>
<sequence length="184" mass="21285">MLKLEDLTRADIKSYVEHEIDSLSTPPPQRYDLDILNVPPISKVKLWGSKELNRVRGGRLRSRCWGLVQLRLPYIKYDDNETPPITSAHFMHKTVLEFLNIPETWTSGPLTVPDDGFDTCAVLAFISTYLIYIYAKQQRMSAWQEQIRRFVSNCSHSGDTATLFMEAILTVSLRRQETPKVRIR</sequence>
<protein>
    <submittedName>
        <fullName evidence="1">Uncharacterized protein</fullName>
    </submittedName>
</protein>